<evidence type="ECO:0000256" key="1">
    <source>
        <dbReference type="SAM" id="MobiDB-lite"/>
    </source>
</evidence>
<evidence type="ECO:0000313" key="3">
    <source>
        <dbReference type="Proteomes" id="UP000094828"/>
    </source>
</evidence>
<accession>A0A1C3EAZ4</accession>
<feature type="compositionally biased region" description="Polar residues" evidence="1">
    <location>
        <begin position="549"/>
        <end position="561"/>
    </location>
</feature>
<dbReference type="AlphaFoldDB" id="A0A1C3EAZ4"/>
<evidence type="ECO:0008006" key="4">
    <source>
        <dbReference type="Google" id="ProtNLM"/>
    </source>
</evidence>
<reference evidence="2 3" key="1">
    <citation type="submission" date="2016-05" db="EMBL/GenBank/DDBJ databases">
        <title>Genomic and physiological characterization of Planctopirus sp. isolated from fresh water lake.</title>
        <authorList>
            <person name="Subhash Y."/>
            <person name="Ramana C."/>
        </authorList>
    </citation>
    <scope>NUCLEOTIDE SEQUENCE [LARGE SCALE GENOMIC DNA]</scope>
    <source>
        <strain evidence="2 3">JC280</strain>
    </source>
</reference>
<sequence length="579" mass="64724">MPDPFLRTLMTLELASGNQRLDLLAIGLGSGVDRIEDACAQMLLAEGSLPAQATLIAAAARPTVCLGEKIRANADTLSVAFRQLLIHGTPTQAIAALDAIELTETFEPVPVVIELLRANVPQPVLDRAENLLRSMAWKLHELTEHGSEKRLHPTLAALASRYRLPIIEALSRSLELEVDHLEPQKANVRELFIECLMIIGPDDAPEVRRVLWSSNPSVREIVRHLMMSGTHPGILRSIIGSLGHNYPHPRALDAVQERDDPEFVVSLLMTISKPISQKLMQNLRQISSINWLSRESLDLSWIPGEYQAGIIHLINLTRLSRDCRRNVEEWLLRYGCSEAREIAVQSASQHDGDKVKEIVRSSLNSADSAVAAWACSQLKTQQFPDAARLLLEKLRCADREVREVARAELLEWFHAERMLEMQDAMTPEIGRHAGRLLLEIDDSALATIELELNHAIRHRRIRALMAIDRMELIHETQSFLLKMLTDIDPLVRRTLVDILAKLPSLDSLLALQYLTRDESLRVREAAVAAFQRLKGSMGELNLASQLSSHSETAERSISPTDDSGILAWADPSDETRSIN</sequence>
<keyword evidence="3" id="KW-1185">Reference proteome</keyword>
<dbReference type="OrthoDB" id="207849at2"/>
<dbReference type="InterPro" id="IPR011030">
    <property type="entry name" value="Lipovitellin_superhlx_dom"/>
</dbReference>
<evidence type="ECO:0000313" key="2">
    <source>
        <dbReference type="EMBL" id="ODA30427.1"/>
    </source>
</evidence>
<name>A0A1C3EAZ4_9PLAN</name>
<dbReference type="EMBL" id="LYDR01000110">
    <property type="protein sequence ID" value="ODA30427.1"/>
    <property type="molecule type" value="Genomic_DNA"/>
</dbReference>
<feature type="region of interest" description="Disordered" evidence="1">
    <location>
        <begin position="549"/>
        <end position="579"/>
    </location>
</feature>
<dbReference type="Proteomes" id="UP000094828">
    <property type="component" value="Unassembled WGS sequence"/>
</dbReference>
<organism evidence="2 3">
    <name type="scientific">Planctopirus hydrillae</name>
    <dbReference type="NCBI Taxonomy" id="1841610"/>
    <lineage>
        <taxon>Bacteria</taxon>
        <taxon>Pseudomonadati</taxon>
        <taxon>Planctomycetota</taxon>
        <taxon>Planctomycetia</taxon>
        <taxon>Planctomycetales</taxon>
        <taxon>Planctomycetaceae</taxon>
        <taxon>Planctopirus</taxon>
    </lineage>
</organism>
<proteinExistence type="predicted"/>
<dbReference type="RefSeq" id="WP_131818333.1">
    <property type="nucleotide sequence ID" value="NZ_LYDR01000110.1"/>
</dbReference>
<dbReference type="Gene3D" id="1.25.10.10">
    <property type="entry name" value="Leucine-rich Repeat Variant"/>
    <property type="match status" value="1"/>
</dbReference>
<comment type="caution">
    <text evidence="2">The sequence shown here is derived from an EMBL/GenBank/DDBJ whole genome shotgun (WGS) entry which is preliminary data.</text>
</comment>
<dbReference type="SUPFAM" id="SSF48431">
    <property type="entry name" value="Lipovitellin-phosvitin complex, superhelical domain"/>
    <property type="match status" value="1"/>
</dbReference>
<dbReference type="SUPFAM" id="SSF48371">
    <property type="entry name" value="ARM repeat"/>
    <property type="match status" value="1"/>
</dbReference>
<dbReference type="InterPro" id="IPR011989">
    <property type="entry name" value="ARM-like"/>
</dbReference>
<gene>
    <name evidence="2" type="ORF">A6X21_00710</name>
</gene>
<protein>
    <recommendedName>
        <fullName evidence="4">HEAT repeat domain-containing protein</fullName>
    </recommendedName>
</protein>
<dbReference type="InterPro" id="IPR016024">
    <property type="entry name" value="ARM-type_fold"/>
</dbReference>